<dbReference type="EMBL" id="CCDI010000001">
    <property type="protein sequence ID" value="CDQ22436.1"/>
    <property type="molecule type" value="Genomic_DNA"/>
</dbReference>
<dbReference type="Proteomes" id="UP000028868">
    <property type="component" value="Unassembled WGS sequence"/>
</dbReference>
<dbReference type="SMART" id="SM00317">
    <property type="entry name" value="SET"/>
    <property type="match status" value="1"/>
</dbReference>
<protein>
    <submittedName>
        <fullName evidence="2">SET domain protein</fullName>
    </submittedName>
</protein>
<evidence type="ECO:0000259" key="1">
    <source>
        <dbReference type="PROSITE" id="PS50280"/>
    </source>
</evidence>
<dbReference type="PIRSF" id="PIRSF022536">
    <property type="entry name" value="A612L_SET"/>
    <property type="match status" value="1"/>
</dbReference>
<reference evidence="2 3" key="2">
    <citation type="submission" date="2014-05" db="EMBL/GenBank/DDBJ databases">
        <title>Draft genome sequence of Halobacillus karajensis HK-03.</title>
        <authorList>
            <person name="Khelaifia S."/>
            <person name="Croce O."/>
            <person name="Lagier J.C."/>
            <person name="Raoult D."/>
        </authorList>
    </citation>
    <scope>NUCLEOTIDE SEQUENCE [LARGE SCALE GENOMIC DNA]</scope>
    <source>
        <strain evidence="2 3">HD-03</strain>
    </source>
</reference>
<dbReference type="GO" id="GO:0062122">
    <property type="term" value="F:histone H3K37 methyltransferase activity"/>
    <property type="evidence" value="ECO:0007669"/>
    <property type="project" value="InterPro"/>
</dbReference>
<dbReference type="InterPro" id="IPR009207">
    <property type="entry name" value="SET7_MeTrfase"/>
</dbReference>
<evidence type="ECO:0000313" key="3">
    <source>
        <dbReference type="Proteomes" id="UP000028868"/>
    </source>
</evidence>
<evidence type="ECO:0000313" key="2">
    <source>
        <dbReference type="EMBL" id="CDQ22436.1"/>
    </source>
</evidence>
<comment type="caution">
    <text evidence="2">The sequence shown here is derived from an EMBL/GenBank/DDBJ whole genome shotgun (WGS) entry which is preliminary data.</text>
</comment>
<accession>A0A024P3I3</accession>
<proteinExistence type="predicted"/>
<reference evidence="3" key="1">
    <citation type="submission" date="2014-03" db="EMBL/GenBank/DDBJ databases">
        <authorList>
            <person name="Urmite Genomes U."/>
        </authorList>
    </citation>
    <scope>NUCLEOTIDE SEQUENCE [LARGE SCALE GENOMIC DNA]</scope>
    <source>
        <strain evidence="3">HD-03</strain>
    </source>
</reference>
<dbReference type="PROSITE" id="PS50280">
    <property type="entry name" value="SET"/>
    <property type="match status" value="1"/>
</dbReference>
<gene>
    <name evidence="2" type="ORF">BN983_00644</name>
</gene>
<dbReference type="SUPFAM" id="SSF82199">
    <property type="entry name" value="SET domain"/>
    <property type="match status" value="1"/>
</dbReference>
<keyword evidence="3" id="KW-1185">Reference proteome</keyword>
<sequence>MGLSEKKAQVKKMIEVRTSTLDNEELNRGIFAKRDIAKNELIHQAPVIPYPNEEHIHIEKTRLADYAFEYGENHTAFLLGYGMMFNHSYQPNANYVINFDNHTFDFYAYQDIKADEEVYINYNGFVDEQELLWFDQEDEDQ</sequence>
<dbReference type="CDD" id="cd10540">
    <property type="entry name" value="SET_SpSet7-like"/>
    <property type="match status" value="1"/>
</dbReference>
<dbReference type="InterPro" id="IPR046341">
    <property type="entry name" value="SET_dom_sf"/>
</dbReference>
<name>A0A024P3I3_9BACI</name>
<feature type="domain" description="SET" evidence="1">
    <location>
        <begin position="12"/>
        <end position="123"/>
    </location>
</feature>
<dbReference type="Pfam" id="PF00856">
    <property type="entry name" value="SET"/>
    <property type="match status" value="1"/>
</dbReference>
<organism evidence="2 3">
    <name type="scientific">Halobacillus karajensis</name>
    <dbReference type="NCBI Taxonomy" id="195088"/>
    <lineage>
        <taxon>Bacteria</taxon>
        <taxon>Bacillati</taxon>
        <taxon>Bacillota</taxon>
        <taxon>Bacilli</taxon>
        <taxon>Bacillales</taxon>
        <taxon>Bacillaceae</taxon>
        <taxon>Halobacillus</taxon>
    </lineage>
</organism>
<dbReference type="Gene3D" id="2.170.270.10">
    <property type="entry name" value="SET domain"/>
    <property type="match status" value="1"/>
</dbReference>
<dbReference type="AlphaFoldDB" id="A0A024P3I3"/>
<dbReference type="InterPro" id="IPR001214">
    <property type="entry name" value="SET_dom"/>
</dbReference>